<comment type="caution">
    <text evidence="2">The sequence shown here is derived from an EMBL/GenBank/DDBJ whole genome shotgun (WGS) entry which is preliminary data.</text>
</comment>
<dbReference type="Proteomes" id="UP001151760">
    <property type="component" value="Unassembled WGS sequence"/>
</dbReference>
<name>A0ABQ5IRE8_9ASTR</name>
<evidence type="ECO:0000313" key="3">
    <source>
        <dbReference type="Proteomes" id="UP001151760"/>
    </source>
</evidence>
<evidence type="ECO:0000313" key="2">
    <source>
        <dbReference type="EMBL" id="GJU02797.1"/>
    </source>
</evidence>
<accession>A0ABQ5IRE8</accession>
<reference evidence="2" key="2">
    <citation type="submission" date="2022-01" db="EMBL/GenBank/DDBJ databases">
        <authorList>
            <person name="Yamashiro T."/>
            <person name="Shiraishi A."/>
            <person name="Satake H."/>
            <person name="Nakayama K."/>
        </authorList>
    </citation>
    <scope>NUCLEOTIDE SEQUENCE</scope>
</reference>
<evidence type="ECO:0000256" key="1">
    <source>
        <dbReference type="SAM" id="MobiDB-lite"/>
    </source>
</evidence>
<organism evidence="2 3">
    <name type="scientific">Tanacetum coccineum</name>
    <dbReference type="NCBI Taxonomy" id="301880"/>
    <lineage>
        <taxon>Eukaryota</taxon>
        <taxon>Viridiplantae</taxon>
        <taxon>Streptophyta</taxon>
        <taxon>Embryophyta</taxon>
        <taxon>Tracheophyta</taxon>
        <taxon>Spermatophyta</taxon>
        <taxon>Magnoliopsida</taxon>
        <taxon>eudicotyledons</taxon>
        <taxon>Gunneridae</taxon>
        <taxon>Pentapetalae</taxon>
        <taxon>asterids</taxon>
        <taxon>campanulids</taxon>
        <taxon>Asterales</taxon>
        <taxon>Asteraceae</taxon>
        <taxon>Asteroideae</taxon>
        <taxon>Anthemideae</taxon>
        <taxon>Anthemidinae</taxon>
        <taxon>Tanacetum</taxon>
    </lineage>
</organism>
<sequence length="88" mass="9881">MRGNISLVRNATSVCDVQPDFVMHLSHTDDARFVDSTKLFCLETGRALLPIGFEKREDNLPEIDEINDSIERGENSNDNAECISLGRK</sequence>
<dbReference type="EMBL" id="BQNB010021093">
    <property type="protein sequence ID" value="GJU02797.1"/>
    <property type="molecule type" value="Genomic_DNA"/>
</dbReference>
<reference evidence="2" key="1">
    <citation type="journal article" date="2022" name="Int. J. Mol. Sci.">
        <title>Draft Genome of Tanacetum Coccineum: Genomic Comparison of Closely Related Tanacetum-Family Plants.</title>
        <authorList>
            <person name="Yamashiro T."/>
            <person name="Shiraishi A."/>
            <person name="Nakayama K."/>
            <person name="Satake H."/>
        </authorList>
    </citation>
    <scope>NUCLEOTIDE SEQUENCE</scope>
</reference>
<protein>
    <submittedName>
        <fullName evidence="2">Uncharacterized protein</fullName>
    </submittedName>
</protein>
<proteinExistence type="predicted"/>
<feature type="region of interest" description="Disordered" evidence="1">
    <location>
        <begin position="69"/>
        <end position="88"/>
    </location>
</feature>
<keyword evidence="3" id="KW-1185">Reference proteome</keyword>
<gene>
    <name evidence="2" type="ORF">Tco_1113135</name>
</gene>